<feature type="domain" description="PKD" evidence="1">
    <location>
        <begin position="50"/>
        <end position="136"/>
    </location>
</feature>
<dbReference type="InterPro" id="IPR022409">
    <property type="entry name" value="PKD/Chitinase_dom"/>
</dbReference>
<dbReference type="InterPro" id="IPR013783">
    <property type="entry name" value="Ig-like_fold"/>
</dbReference>
<gene>
    <name evidence="2" type="ORF">J4709_21130</name>
</gene>
<keyword evidence="3" id="KW-1185">Reference proteome</keyword>
<accession>A0ABS3RVN3</accession>
<sequence>MGGDNLSGWPNRPSSDYLNGTIDEAAVYPRALTADQVARHQGLGTGAVKPNQPPAAAFTSSCTELACAFDGSGSSDPDGTVAGYAWDFGDGTTGTGAKPSHTYASAGEYTVKLTVTDDKGATGEVVHTVKATSAVLASDAFGRTVTGGWGSADTGGAWSRVGSGGVLSVGGTGQIELPAAKNDGGANLNAVSSQDTDLAFTVATDKEGTGNGVYVWAIGRRVAGQGDYRARIRLRPSGVVSLQLSRANASNAETAIGTEQTVSGVTYRPGVPLHLRVQVTGGSPTTLRAKVWADGSAEPGWQATGTDATSGLQAAGAVGIRAYLAGNATNGPTVVSVDDLRAARAAG</sequence>
<dbReference type="SUPFAM" id="SSF49299">
    <property type="entry name" value="PKD domain"/>
    <property type="match status" value="1"/>
</dbReference>
<dbReference type="CDD" id="cd00146">
    <property type="entry name" value="PKD"/>
    <property type="match status" value="1"/>
</dbReference>
<dbReference type="InterPro" id="IPR035986">
    <property type="entry name" value="PKD_dom_sf"/>
</dbReference>
<evidence type="ECO:0000259" key="1">
    <source>
        <dbReference type="PROSITE" id="PS50093"/>
    </source>
</evidence>
<dbReference type="Proteomes" id="UP000680206">
    <property type="component" value="Unassembled WGS sequence"/>
</dbReference>
<dbReference type="Pfam" id="PF18911">
    <property type="entry name" value="PKD_4"/>
    <property type="match status" value="1"/>
</dbReference>
<evidence type="ECO:0000313" key="2">
    <source>
        <dbReference type="EMBL" id="MBO2460090.1"/>
    </source>
</evidence>
<comment type="caution">
    <text evidence="2">The sequence shown here is derived from an EMBL/GenBank/DDBJ whole genome shotgun (WGS) entry which is preliminary data.</text>
</comment>
<protein>
    <submittedName>
        <fullName evidence="2">PKD domain-containing protein</fullName>
    </submittedName>
</protein>
<organism evidence="2 3">
    <name type="scientific">Actinomadura violacea</name>
    <dbReference type="NCBI Taxonomy" id="2819934"/>
    <lineage>
        <taxon>Bacteria</taxon>
        <taxon>Bacillati</taxon>
        <taxon>Actinomycetota</taxon>
        <taxon>Actinomycetes</taxon>
        <taxon>Streptosporangiales</taxon>
        <taxon>Thermomonosporaceae</taxon>
        <taxon>Actinomadura</taxon>
    </lineage>
</organism>
<proteinExistence type="predicted"/>
<evidence type="ECO:0000313" key="3">
    <source>
        <dbReference type="Proteomes" id="UP000680206"/>
    </source>
</evidence>
<reference evidence="2 3" key="1">
    <citation type="submission" date="2021-03" db="EMBL/GenBank/DDBJ databases">
        <title>Actinomadura violae sp. nov., isolated from lichen in Thailand.</title>
        <authorList>
            <person name="Kanchanasin P."/>
            <person name="Saeng-In P."/>
            <person name="Phongsopitanun W."/>
            <person name="Yuki M."/>
            <person name="Kudo T."/>
            <person name="Ohkuma M."/>
            <person name="Tanasupawat S."/>
        </authorList>
    </citation>
    <scope>NUCLEOTIDE SEQUENCE [LARGE SCALE GENOMIC DNA]</scope>
    <source>
        <strain evidence="2 3">LCR2-06</strain>
    </source>
</reference>
<dbReference type="PROSITE" id="PS50093">
    <property type="entry name" value="PKD"/>
    <property type="match status" value="1"/>
</dbReference>
<dbReference type="InterPro" id="IPR000601">
    <property type="entry name" value="PKD_dom"/>
</dbReference>
<dbReference type="EMBL" id="JAGEPF010000012">
    <property type="protein sequence ID" value="MBO2460090.1"/>
    <property type="molecule type" value="Genomic_DNA"/>
</dbReference>
<dbReference type="SMART" id="SM00089">
    <property type="entry name" value="PKD"/>
    <property type="match status" value="1"/>
</dbReference>
<dbReference type="Gene3D" id="2.60.120.200">
    <property type="match status" value="1"/>
</dbReference>
<name>A0ABS3RVN3_9ACTN</name>
<dbReference type="Gene3D" id="2.60.40.10">
    <property type="entry name" value="Immunoglobulins"/>
    <property type="match status" value="1"/>
</dbReference>